<feature type="transmembrane region" description="Helical" evidence="2">
    <location>
        <begin position="99"/>
        <end position="117"/>
    </location>
</feature>
<evidence type="ECO:0000313" key="4">
    <source>
        <dbReference type="Proteomes" id="UP000245125"/>
    </source>
</evidence>
<reference evidence="4" key="1">
    <citation type="submission" date="2018-03" db="EMBL/GenBank/DDBJ databases">
        <authorList>
            <person name="Zecchin S."/>
        </authorList>
    </citation>
    <scope>NUCLEOTIDE SEQUENCE [LARGE SCALE GENOMIC DNA]</scope>
</reference>
<feature type="transmembrane region" description="Helical" evidence="2">
    <location>
        <begin position="302"/>
        <end position="321"/>
    </location>
</feature>
<dbReference type="Gene3D" id="3.40.50.150">
    <property type="entry name" value="Vaccinia Virus protein VP39"/>
    <property type="match status" value="1"/>
</dbReference>
<dbReference type="Proteomes" id="UP000245125">
    <property type="component" value="Unassembled WGS sequence"/>
</dbReference>
<accession>A0A2U3QIT5</accession>
<proteinExistence type="predicted"/>
<evidence type="ECO:0000256" key="2">
    <source>
        <dbReference type="SAM" id="Phobius"/>
    </source>
</evidence>
<keyword evidence="2" id="KW-0472">Membrane</keyword>
<feature type="transmembrane region" description="Helical" evidence="2">
    <location>
        <begin position="250"/>
        <end position="270"/>
    </location>
</feature>
<organism evidence="3 4">
    <name type="scientific">Candidatus Sulfobium mesophilum</name>
    <dbReference type="NCBI Taxonomy" id="2016548"/>
    <lineage>
        <taxon>Bacteria</taxon>
        <taxon>Pseudomonadati</taxon>
        <taxon>Nitrospirota</taxon>
        <taxon>Nitrospiria</taxon>
        <taxon>Nitrospirales</taxon>
        <taxon>Nitrospiraceae</taxon>
        <taxon>Candidatus Sulfobium</taxon>
    </lineage>
</organism>
<keyword evidence="1" id="KW-0620">Polyamine biosynthesis</keyword>
<dbReference type="AlphaFoldDB" id="A0A2U3QIT5"/>
<sequence>MAIYAATIFLSAFLLFQMQPMIAKMTLPWFGGSAAVWITCMLFFQAGLLGGYIYAHFLVRYLKPKTQTFLHGILLLSSLAFLPVAPAPGWKPAGNEDPVFHILALLTISVGLPYFLLSSTSPLVQAWYTRRHNSALPYRLFALSNLASLLGLLAYPFLIEPNVTLHGQSLYWSGGYMAFGALTLVAALYGIKGKTEVSSIVPDTAIPSDNQMTPPSVGEQLLWVLLACTSSALLLSVTNHLTQNVTSIPFLWILPLSLYLLSFILCFDYANIYRTNWYFWLLTLALGGMSFGLANWNSHTSLRLVITVFCAGLFACCMFCHGELAKRKPAPQYLTSFYLMLSMGGALGGILIGVVAPKVFPGYFELPVGLSACAFLLLFVNFRKWWLSDVIGSGLVVAVIMTCGYYINSFFGSSLVMERNFYGGLRVMQYDKGTEEESRTLVHGTITHGVQFTSPRRSREAVSYYAPSSGIGMAMKYVRRSPVKVGVIGLGAGSLAAYARPGDTVRFYEINPLVERLARQHFTYLSESNGKVEVVQGDARLSLEREPVQLYDLLAVDAFSGDSIPVHLLTQQAFELYFKHLKPTGILALHITNSHLALAPVVEKLGRAAGKHAILISSDGDSDKDIYSADWVLISSFTIDSPAIRKVSASLEERPELRLWTDDYNNLFQVLKK</sequence>
<feature type="transmembrane region" description="Helical" evidence="2">
    <location>
        <begin position="34"/>
        <end position="57"/>
    </location>
</feature>
<evidence type="ECO:0000256" key="1">
    <source>
        <dbReference type="ARBA" id="ARBA00023115"/>
    </source>
</evidence>
<protein>
    <submittedName>
        <fullName evidence="3">Integral membrane protein-like protein</fullName>
    </submittedName>
</protein>
<feature type="transmembrane region" description="Helical" evidence="2">
    <location>
        <begin position="333"/>
        <end position="356"/>
    </location>
</feature>
<dbReference type="GO" id="GO:0006596">
    <property type="term" value="P:polyamine biosynthetic process"/>
    <property type="evidence" value="ECO:0007669"/>
    <property type="project" value="UniProtKB-KW"/>
</dbReference>
<dbReference type="PANTHER" id="PTHR43317">
    <property type="entry name" value="THERMOSPERMINE SYNTHASE ACAULIS5"/>
    <property type="match status" value="1"/>
</dbReference>
<feature type="transmembrane region" description="Helical" evidence="2">
    <location>
        <begin position="277"/>
        <end position="296"/>
    </location>
</feature>
<dbReference type="NCBIfam" id="NF037959">
    <property type="entry name" value="MFS_SpdSyn"/>
    <property type="match status" value="1"/>
</dbReference>
<keyword evidence="2" id="KW-0812">Transmembrane</keyword>
<keyword evidence="4" id="KW-1185">Reference proteome</keyword>
<evidence type="ECO:0000313" key="3">
    <source>
        <dbReference type="EMBL" id="SPQ01317.1"/>
    </source>
</evidence>
<feature type="transmembrane region" description="Helical" evidence="2">
    <location>
        <begin position="387"/>
        <end position="407"/>
    </location>
</feature>
<feature type="transmembrane region" description="Helical" evidence="2">
    <location>
        <begin position="138"/>
        <end position="158"/>
    </location>
</feature>
<dbReference type="EMBL" id="OUUY01000097">
    <property type="protein sequence ID" value="SPQ01317.1"/>
    <property type="molecule type" value="Genomic_DNA"/>
</dbReference>
<feature type="transmembrane region" description="Helical" evidence="2">
    <location>
        <begin position="362"/>
        <end position="380"/>
    </location>
</feature>
<name>A0A2U3QIT5_9BACT</name>
<dbReference type="PANTHER" id="PTHR43317:SF1">
    <property type="entry name" value="THERMOSPERMINE SYNTHASE ACAULIS5"/>
    <property type="match status" value="1"/>
</dbReference>
<keyword evidence="2" id="KW-1133">Transmembrane helix</keyword>
<dbReference type="InterPro" id="IPR029063">
    <property type="entry name" value="SAM-dependent_MTases_sf"/>
</dbReference>
<dbReference type="SUPFAM" id="SSF53335">
    <property type="entry name" value="S-adenosyl-L-methionine-dependent methyltransferases"/>
    <property type="match status" value="1"/>
</dbReference>
<feature type="transmembrane region" description="Helical" evidence="2">
    <location>
        <begin position="69"/>
        <end position="87"/>
    </location>
</feature>
<feature type="transmembrane region" description="Helical" evidence="2">
    <location>
        <begin position="221"/>
        <end position="238"/>
    </location>
</feature>
<feature type="transmembrane region" description="Helical" evidence="2">
    <location>
        <begin position="170"/>
        <end position="191"/>
    </location>
</feature>
<dbReference type="CDD" id="cd02440">
    <property type="entry name" value="AdoMet_MTases"/>
    <property type="match status" value="1"/>
</dbReference>
<gene>
    <name evidence="3" type="ORF">NBG4_50049</name>
</gene>
<dbReference type="OrthoDB" id="9761985at2"/>